<evidence type="ECO:0000256" key="1">
    <source>
        <dbReference type="SAM" id="MobiDB-lite"/>
    </source>
</evidence>
<organism evidence="2">
    <name type="scientific">Alexandrium andersonii</name>
    <dbReference type="NCBI Taxonomy" id="327968"/>
    <lineage>
        <taxon>Eukaryota</taxon>
        <taxon>Sar</taxon>
        <taxon>Alveolata</taxon>
        <taxon>Dinophyceae</taxon>
        <taxon>Gonyaulacales</taxon>
        <taxon>Pyrocystaceae</taxon>
        <taxon>Alexandrium</taxon>
    </lineage>
</organism>
<protein>
    <submittedName>
        <fullName evidence="2">Uncharacterized protein</fullName>
    </submittedName>
</protein>
<feature type="compositionally biased region" description="Low complexity" evidence="1">
    <location>
        <begin position="22"/>
        <end position="35"/>
    </location>
</feature>
<reference evidence="2" key="1">
    <citation type="submission" date="2021-01" db="EMBL/GenBank/DDBJ databases">
        <authorList>
            <person name="Corre E."/>
            <person name="Pelletier E."/>
            <person name="Niang G."/>
            <person name="Scheremetjew M."/>
            <person name="Finn R."/>
            <person name="Kale V."/>
            <person name="Holt S."/>
            <person name="Cochrane G."/>
            <person name="Meng A."/>
            <person name="Brown T."/>
            <person name="Cohen L."/>
        </authorList>
    </citation>
    <scope>NUCLEOTIDE SEQUENCE</scope>
    <source>
        <strain evidence="2">CCMP2222</strain>
    </source>
</reference>
<gene>
    <name evidence="2" type="ORF">AAND1436_LOCUS5563</name>
</gene>
<accession>A0A7S2F5Q4</accession>
<feature type="compositionally biased region" description="Basic and acidic residues" evidence="1">
    <location>
        <begin position="1"/>
        <end position="10"/>
    </location>
</feature>
<sequence>MSVQEHKGMRPDAFPVRGGSAGSSTISSPKASSIALQNRGTSNRSDMYRASVRSETIGTIEECHGLRPPVSMQSDLTQAQRMSMSKQDWARCGTGAWCNFRRYGAHGGPANMNCGRWRQLPE</sequence>
<evidence type="ECO:0000313" key="2">
    <source>
        <dbReference type="EMBL" id="CAD9373787.1"/>
    </source>
</evidence>
<dbReference type="AlphaFoldDB" id="A0A7S2F5Q4"/>
<proteinExistence type="predicted"/>
<name>A0A7S2F5Q4_9DINO</name>
<feature type="region of interest" description="Disordered" evidence="1">
    <location>
        <begin position="1"/>
        <end position="49"/>
    </location>
</feature>
<feature type="compositionally biased region" description="Polar residues" evidence="1">
    <location>
        <begin position="36"/>
        <end position="45"/>
    </location>
</feature>
<dbReference type="EMBL" id="HBGQ01011371">
    <property type="protein sequence ID" value="CAD9373787.1"/>
    <property type="molecule type" value="Transcribed_RNA"/>
</dbReference>